<keyword evidence="11" id="KW-1185">Reference proteome</keyword>
<evidence type="ECO:0000256" key="6">
    <source>
        <dbReference type="ARBA" id="ARBA00022694"/>
    </source>
</evidence>
<dbReference type="EMBL" id="APAU02000003">
    <property type="protein sequence ID" value="EUB64159.1"/>
    <property type="molecule type" value="Genomic_DNA"/>
</dbReference>
<reference evidence="10 11" key="1">
    <citation type="journal article" date="2013" name="Nat. Genet.">
        <title>The genome of the hydatid tapeworm Echinococcus granulosus.</title>
        <authorList>
            <person name="Zheng H."/>
            <person name="Zhang W."/>
            <person name="Zhang L."/>
            <person name="Zhang Z."/>
            <person name="Li J."/>
            <person name="Lu G."/>
            <person name="Zhu Y."/>
            <person name="Wang Y."/>
            <person name="Huang Y."/>
            <person name="Liu J."/>
            <person name="Kang H."/>
            <person name="Chen J."/>
            <person name="Wang L."/>
            <person name="Chen A."/>
            <person name="Yu S."/>
            <person name="Gao Z."/>
            <person name="Jin L."/>
            <person name="Gu W."/>
            <person name="Wang Z."/>
            <person name="Zhao L."/>
            <person name="Shi B."/>
            <person name="Wen H."/>
            <person name="Lin R."/>
            <person name="Jones M.K."/>
            <person name="Brejova B."/>
            <person name="Vinar T."/>
            <person name="Zhao G."/>
            <person name="McManus D.P."/>
            <person name="Chen Z."/>
            <person name="Zhou Y."/>
            <person name="Wang S."/>
        </authorList>
    </citation>
    <scope>NUCLEOTIDE SEQUENCE [LARGE SCALE GENOMIC DNA]</scope>
</reference>
<evidence type="ECO:0000256" key="4">
    <source>
        <dbReference type="ARBA" id="ARBA00022679"/>
    </source>
</evidence>
<keyword evidence="7" id="KW-0539">Nucleus</keyword>
<dbReference type="CDD" id="cd02440">
    <property type="entry name" value="AdoMet_MTases"/>
    <property type="match status" value="1"/>
</dbReference>
<proteinExistence type="predicted"/>
<dbReference type="Gene3D" id="3.10.330.20">
    <property type="match status" value="1"/>
</dbReference>
<evidence type="ECO:0000313" key="11">
    <source>
        <dbReference type="Proteomes" id="UP000019149"/>
    </source>
</evidence>
<evidence type="ECO:0000256" key="5">
    <source>
        <dbReference type="ARBA" id="ARBA00022691"/>
    </source>
</evidence>
<dbReference type="Pfam" id="PF14801">
    <property type="entry name" value="TrmI-like_N"/>
    <property type="match status" value="1"/>
</dbReference>
<dbReference type="InterPro" id="IPR014816">
    <property type="entry name" value="tRNA_MeTrfase_Gcd14"/>
</dbReference>
<keyword evidence="6" id="KW-0819">tRNA processing</keyword>
<keyword evidence="4" id="KW-0808">Transferase</keyword>
<dbReference type="AlphaFoldDB" id="W6VBG2"/>
<comment type="caution">
    <text evidence="10">The sequence shown here is derived from an EMBL/GenBank/DDBJ whole genome shotgun (WGS) entry which is preliminary data.</text>
</comment>
<dbReference type="SUPFAM" id="SSF53335">
    <property type="entry name" value="S-adenosyl-L-methionine-dependent methyltransferases"/>
    <property type="match status" value="1"/>
</dbReference>
<dbReference type="InterPro" id="IPR036291">
    <property type="entry name" value="NAD(P)-bd_dom_sf"/>
</dbReference>
<dbReference type="PANTHER" id="PTHR12133:SF2">
    <property type="entry name" value="TRNA (ADENINE(58)-N(1))-METHYLTRANSFERASE CATALYTIC SUBUNIT TRMT61A"/>
    <property type="match status" value="1"/>
</dbReference>
<dbReference type="InterPro" id="IPR049470">
    <property type="entry name" value="TRM61_C"/>
</dbReference>
<dbReference type="GeneID" id="36336418"/>
<dbReference type="Pfam" id="PF08704">
    <property type="entry name" value="GCD14"/>
    <property type="match status" value="1"/>
</dbReference>
<evidence type="ECO:0000256" key="8">
    <source>
        <dbReference type="ARBA" id="ARBA00048481"/>
    </source>
</evidence>
<dbReference type="GO" id="GO:0031515">
    <property type="term" value="C:tRNA (m1A) methyltransferase complex"/>
    <property type="evidence" value="ECO:0007669"/>
    <property type="project" value="InterPro"/>
</dbReference>
<dbReference type="PANTHER" id="PTHR12133">
    <property type="entry name" value="TRNA (ADENINE(58)-N(1))-METHYLTRANSFERASE"/>
    <property type="match status" value="1"/>
</dbReference>
<dbReference type="GO" id="GO:0030488">
    <property type="term" value="P:tRNA methylation"/>
    <property type="evidence" value="ECO:0007669"/>
    <property type="project" value="InterPro"/>
</dbReference>
<evidence type="ECO:0000256" key="3">
    <source>
        <dbReference type="ARBA" id="ARBA00022603"/>
    </source>
</evidence>
<name>W6VBG2_ECHGR</name>
<comment type="subcellular location">
    <subcellularLocation>
        <location evidence="1">Nucleus</location>
    </subcellularLocation>
</comment>
<dbReference type="CTD" id="36336418"/>
<protein>
    <recommendedName>
        <fullName evidence="2">tRNA (adenine(58)-N(1))-methyltransferase</fullName>
        <ecNumber evidence="2">2.1.1.220</ecNumber>
    </recommendedName>
</protein>
<accession>W6VBG2</accession>
<dbReference type="InterPro" id="IPR029063">
    <property type="entry name" value="SAM-dependent_MTases_sf"/>
</dbReference>
<evidence type="ECO:0000256" key="1">
    <source>
        <dbReference type="ARBA" id="ARBA00004123"/>
    </source>
</evidence>
<dbReference type="STRING" id="6210.W6VBG2"/>
<dbReference type="InterPro" id="IPR002347">
    <property type="entry name" value="SDR_fam"/>
</dbReference>
<dbReference type="GO" id="GO:0005634">
    <property type="term" value="C:nucleus"/>
    <property type="evidence" value="ECO:0007669"/>
    <property type="project" value="UniProtKB-SubCell"/>
</dbReference>
<dbReference type="EC" id="2.1.1.220" evidence="2"/>
<dbReference type="OrthoDB" id="1925287at2759"/>
<dbReference type="GO" id="GO:0160107">
    <property type="term" value="F:tRNA (adenine(58)-N1)-methyltransferase activity"/>
    <property type="evidence" value="ECO:0007669"/>
    <property type="project" value="UniProtKB-EC"/>
</dbReference>
<keyword evidence="5" id="KW-0949">S-adenosyl-L-methionine</keyword>
<evidence type="ECO:0000313" key="10">
    <source>
        <dbReference type="EMBL" id="EUB64159.1"/>
    </source>
</evidence>
<feature type="domain" description="tRNA (adenine(58)-N(1))-methyltransferase catalytic subunit TRM61 C-terminal" evidence="9">
    <location>
        <begin position="110"/>
        <end position="388"/>
    </location>
</feature>
<dbReference type="PROSITE" id="PS51620">
    <property type="entry name" value="SAM_TRM61"/>
    <property type="match status" value="1"/>
</dbReference>
<dbReference type="Gene3D" id="3.40.50.720">
    <property type="entry name" value="NAD(P)-binding Rossmann-like Domain"/>
    <property type="match status" value="1"/>
</dbReference>
<evidence type="ECO:0000256" key="7">
    <source>
        <dbReference type="ARBA" id="ARBA00023242"/>
    </source>
</evidence>
<evidence type="ECO:0000259" key="9">
    <source>
        <dbReference type="Pfam" id="PF08704"/>
    </source>
</evidence>
<keyword evidence="3" id="KW-0489">Methyltransferase</keyword>
<organism evidence="10 11">
    <name type="scientific">Echinococcus granulosus</name>
    <name type="common">Hydatid tapeworm</name>
    <dbReference type="NCBI Taxonomy" id="6210"/>
    <lineage>
        <taxon>Eukaryota</taxon>
        <taxon>Metazoa</taxon>
        <taxon>Spiralia</taxon>
        <taxon>Lophotrochozoa</taxon>
        <taxon>Platyhelminthes</taxon>
        <taxon>Cestoda</taxon>
        <taxon>Eucestoda</taxon>
        <taxon>Cyclophyllidea</taxon>
        <taxon>Taeniidae</taxon>
        <taxon>Echinococcus</taxon>
        <taxon>Echinococcus granulosus group</taxon>
    </lineage>
</organism>
<dbReference type="RefSeq" id="XP_024355355.1">
    <property type="nucleotide sequence ID" value="XM_024489952.1"/>
</dbReference>
<sequence length="802" mass="87850">MEGVTSPTPPNFRKMTTVKPSDDLVPVECCLAGVYMAGLEASASLQPKRPFRKNIAAEGDTVIVTYCKNEIQLIKLRRGATTQSKCGAIKHNDVIGKPYGSRIATSVGRVNILALDPAIWAISVPHRTQIIYPIDASMIVGQLDLVPGCRVLEAGTGSGALTHALAQAVWPTGHVSTFDFHQERVERAVVEFEEHGLKDVVSVEHRDVLSDGFPEAGSQHNPEGCHAIMIDLPEPWVVIPTIAKCFALSGGRVCVFSPCIEQVQKTCENLRSAGFLDVEVIECISRNYDPVHTVLNVPNLGQDNATDLFNGTYTYKKAQVAEAPGTDSGADKRLARRNEPHLFPPLSNYLTLNENPKGNGQGYRQYGYWAALPRQKDTGHTGYLTFASSIPMTTSVNNPSCDVDNQGNCGLVALTSSKRLANTLLSSSVMSNLANQRRCKCKCSVQMSPLQKILLVLLVAVAYRSTRQYLAGCVCSLEGRLEDRVALILAADTDIGIATVRGLARRGARVVMACQVVEICNTARQQLISEFAHIKAGSSSPEKIAESKLREDTIRSVSSIKADQLYVRSLHISSAAAIKKFCESFIAEFKQLNILIVNAVYLSAKPERTVEGFERNMGLNYVASFLLTQHLLPLLEQSAKVDAISRVVFVSSRLHKYGELPTTLPTTRIDAKDFSWWKAYSSSHLALITYANYLNTRVDPSKTRIVSVHPGFENRHFSSILPEPFAYLMTMVGKSAWQAAQSTIFVTLMRPGEPGVYFEDCVSASPHPESFNTDAAKQMIKLTRSKLKAYLPQAIPKSTKGA</sequence>
<dbReference type="Proteomes" id="UP000019149">
    <property type="component" value="Unassembled WGS sequence"/>
</dbReference>
<dbReference type="SUPFAM" id="SSF51735">
    <property type="entry name" value="NAD(P)-binding Rossmann-fold domains"/>
    <property type="match status" value="1"/>
</dbReference>
<evidence type="ECO:0000256" key="2">
    <source>
        <dbReference type="ARBA" id="ARBA00012796"/>
    </source>
</evidence>
<dbReference type="KEGG" id="egl:EGR_00703"/>
<comment type="catalytic activity">
    <reaction evidence="8">
        <text>an adenosine in mRNA + S-adenosyl-L-methionine = an N(1)-methyladenosine in mRNA + S-adenosyl-L-homocysteine + H(+)</text>
        <dbReference type="Rhea" id="RHEA:55392"/>
        <dbReference type="Rhea" id="RHEA-COMP:12414"/>
        <dbReference type="Rhea" id="RHEA-COMP:12415"/>
        <dbReference type="ChEBI" id="CHEBI:15378"/>
        <dbReference type="ChEBI" id="CHEBI:57856"/>
        <dbReference type="ChEBI" id="CHEBI:59789"/>
        <dbReference type="ChEBI" id="CHEBI:74411"/>
        <dbReference type="ChEBI" id="CHEBI:74491"/>
    </reaction>
</comment>
<dbReference type="Gene3D" id="3.40.50.150">
    <property type="entry name" value="Vaccinia Virus protein VP39"/>
    <property type="match status" value="1"/>
</dbReference>
<dbReference type="Pfam" id="PF00106">
    <property type="entry name" value="adh_short"/>
    <property type="match status" value="1"/>
</dbReference>
<gene>
    <name evidence="10" type="ORF">EGR_00703</name>
</gene>